<dbReference type="Gene3D" id="3.50.50.60">
    <property type="entry name" value="FAD/NAD(P)-binding domain"/>
    <property type="match status" value="2"/>
</dbReference>
<evidence type="ECO:0000313" key="7">
    <source>
        <dbReference type="EMBL" id="KAL2784976.1"/>
    </source>
</evidence>
<dbReference type="PANTHER" id="PTHR42877:SF5">
    <property type="entry name" value="L-ORNITHINE N(5)-MONOOXYGENASE-RELATED"/>
    <property type="match status" value="1"/>
</dbReference>
<evidence type="ECO:0000256" key="6">
    <source>
        <dbReference type="SAM" id="MobiDB-lite"/>
    </source>
</evidence>
<name>A0ABR4FNZ6_9EURO</name>
<organism evidence="7 8">
    <name type="scientific">Aspergillus keveii</name>
    <dbReference type="NCBI Taxonomy" id="714993"/>
    <lineage>
        <taxon>Eukaryota</taxon>
        <taxon>Fungi</taxon>
        <taxon>Dikarya</taxon>
        <taxon>Ascomycota</taxon>
        <taxon>Pezizomycotina</taxon>
        <taxon>Eurotiomycetes</taxon>
        <taxon>Eurotiomycetidae</taxon>
        <taxon>Eurotiales</taxon>
        <taxon>Aspergillaceae</taxon>
        <taxon>Aspergillus</taxon>
        <taxon>Aspergillus subgen. Nidulantes</taxon>
    </lineage>
</organism>
<keyword evidence="8" id="KW-1185">Reference proteome</keyword>
<dbReference type="InterPro" id="IPR051209">
    <property type="entry name" value="FAD-bind_Monooxygenase_sf"/>
</dbReference>
<dbReference type="EMBL" id="JBFTWV010000160">
    <property type="protein sequence ID" value="KAL2784976.1"/>
    <property type="molecule type" value="Genomic_DNA"/>
</dbReference>
<evidence type="ECO:0008006" key="9">
    <source>
        <dbReference type="Google" id="ProtNLM"/>
    </source>
</evidence>
<proteinExistence type="inferred from homology"/>
<dbReference type="Proteomes" id="UP001610563">
    <property type="component" value="Unassembled WGS sequence"/>
</dbReference>
<evidence type="ECO:0000256" key="5">
    <source>
        <dbReference type="ARBA" id="ARBA00023002"/>
    </source>
</evidence>
<accession>A0ABR4FNZ6</accession>
<evidence type="ECO:0000256" key="1">
    <source>
        <dbReference type="ARBA" id="ARBA00001974"/>
    </source>
</evidence>
<gene>
    <name evidence="7" type="ORF">BJX66DRAFT_347869</name>
</gene>
<evidence type="ECO:0000256" key="4">
    <source>
        <dbReference type="ARBA" id="ARBA00022827"/>
    </source>
</evidence>
<keyword evidence="3" id="KW-0285">Flavoprotein</keyword>
<reference evidence="7 8" key="1">
    <citation type="submission" date="2024-07" db="EMBL/GenBank/DDBJ databases">
        <title>Section-level genome sequencing and comparative genomics of Aspergillus sections Usti and Cavernicolus.</title>
        <authorList>
            <consortium name="Lawrence Berkeley National Laboratory"/>
            <person name="Nybo J.L."/>
            <person name="Vesth T.C."/>
            <person name="Theobald S."/>
            <person name="Frisvad J.C."/>
            <person name="Larsen T.O."/>
            <person name="Kjaerboelling I."/>
            <person name="Rothschild-Mancinelli K."/>
            <person name="Lyhne E.K."/>
            <person name="Kogle M.E."/>
            <person name="Barry K."/>
            <person name="Clum A."/>
            <person name="Na H."/>
            <person name="Ledsgaard L."/>
            <person name="Lin J."/>
            <person name="Lipzen A."/>
            <person name="Kuo A."/>
            <person name="Riley R."/>
            <person name="Mondo S."/>
            <person name="Labutti K."/>
            <person name="Haridas S."/>
            <person name="Pangalinan J."/>
            <person name="Salamov A.A."/>
            <person name="Simmons B.A."/>
            <person name="Magnuson J.K."/>
            <person name="Chen J."/>
            <person name="Drula E."/>
            <person name="Henrissat B."/>
            <person name="Wiebenga A."/>
            <person name="Lubbers R.J."/>
            <person name="Gomes A.C."/>
            <person name="Makela M.R."/>
            <person name="Stajich J."/>
            <person name="Grigoriev I.V."/>
            <person name="Mortensen U.H."/>
            <person name="De Vries R.P."/>
            <person name="Baker S.E."/>
            <person name="Andersen M.R."/>
        </authorList>
    </citation>
    <scope>NUCLEOTIDE SEQUENCE [LARGE SCALE GENOMIC DNA]</scope>
    <source>
        <strain evidence="7 8">CBS 209.92</strain>
    </source>
</reference>
<comment type="caution">
    <text evidence="7">The sequence shown here is derived from an EMBL/GenBank/DDBJ whole genome shotgun (WGS) entry which is preliminary data.</text>
</comment>
<dbReference type="PANTHER" id="PTHR42877">
    <property type="entry name" value="L-ORNITHINE N(5)-MONOOXYGENASE-RELATED"/>
    <property type="match status" value="1"/>
</dbReference>
<sequence>MLIDTDILIIGAGLSGVGFAIRLQQKYPLVTYEIYEKAEDLGGTWWFNTYPGCACDVPSHLYSYSFALNPEWSAQFAPQAEIEAYTRSVADKYDIPRHITFRSTVQGATWDGASGTWSVRILDQQTGKVYKRRSRVLISAVGLLSEPNDCEIPGAQDFTGKFFHSARWDHSFDWASKDVVVIGNGCSATQFVPILSADPGKARSVIQFIRQPHWLEERPNPQYSDVTKWIFRNIPLAMRLFRLAIFLYLESYFPTFNRRAGKKIRAKKMKAQTAYLKRTVPEKYYEALIPKIELGCKRRVMDTNYLACLHRENMELVYADPIECITATGVRTQSSREVHADAIVLATGFRATQFLFPLEIQGEHGVSITEHWQNTPTQVPHAYYGTCISSFPNFFILNGPNTATGHTSVIFTAECHINFALKVLDPILRPLHLSTTTTTHPPPHSLSQSSLRLPSFLPRSRSTRTRNPSSHSQSTSIPPNSSSPRTQHQGCNHNYDRHRHRHPRTVTVTPEAEARDASWIARASEKYIWTSGCASWYLHPSGRNTTLYPGSQVRFWWRSVRGPRRGDFVYRVCEEKEAGSTGARELK</sequence>
<evidence type="ECO:0000256" key="3">
    <source>
        <dbReference type="ARBA" id="ARBA00022630"/>
    </source>
</evidence>
<keyword evidence="4" id="KW-0274">FAD</keyword>
<feature type="region of interest" description="Disordered" evidence="6">
    <location>
        <begin position="435"/>
        <end position="504"/>
    </location>
</feature>
<evidence type="ECO:0000313" key="8">
    <source>
        <dbReference type="Proteomes" id="UP001610563"/>
    </source>
</evidence>
<dbReference type="InterPro" id="IPR020946">
    <property type="entry name" value="Flavin_mOase-like"/>
</dbReference>
<evidence type="ECO:0000256" key="2">
    <source>
        <dbReference type="ARBA" id="ARBA00010139"/>
    </source>
</evidence>
<protein>
    <recommendedName>
        <fullName evidence="9">Monooxygenase</fullName>
    </recommendedName>
</protein>
<comment type="similarity">
    <text evidence="2">Belongs to the FAD-binding monooxygenase family.</text>
</comment>
<comment type="cofactor">
    <cofactor evidence="1">
        <name>FAD</name>
        <dbReference type="ChEBI" id="CHEBI:57692"/>
    </cofactor>
</comment>
<dbReference type="Pfam" id="PF00743">
    <property type="entry name" value="FMO-like"/>
    <property type="match status" value="1"/>
</dbReference>
<feature type="compositionally biased region" description="Low complexity" evidence="6">
    <location>
        <begin position="435"/>
        <end position="484"/>
    </location>
</feature>
<dbReference type="SUPFAM" id="SSF51905">
    <property type="entry name" value="FAD/NAD(P)-binding domain"/>
    <property type="match status" value="1"/>
</dbReference>
<keyword evidence="5" id="KW-0560">Oxidoreductase</keyword>
<dbReference type="InterPro" id="IPR036188">
    <property type="entry name" value="FAD/NAD-bd_sf"/>
</dbReference>